<name>A0A0C3ASP8_SERVB</name>
<evidence type="ECO:0000313" key="3">
    <source>
        <dbReference type="Proteomes" id="UP000054097"/>
    </source>
</evidence>
<feature type="domain" description="CHAT" evidence="1">
    <location>
        <begin position="805"/>
        <end position="1084"/>
    </location>
</feature>
<reference evidence="2 3" key="1">
    <citation type="submission" date="2014-04" db="EMBL/GenBank/DDBJ databases">
        <authorList>
            <consortium name="DOE Joint Genome Institute"/>
            <person name="Kuo A."/>
            <person name="Zuccaro A."/>
            <person name="Kohler A."/>
            <person name="Nagy L.G."/>
            <person name="Floudas D."/>
            <person name="Copeland A."/>
            <person name="Barry K.W."/>
            <person name="Cichocki N."/>
            <person name="Veneault-Fourrey C."/>
            <person name="LaButti K."/>
            <person name="Lindquist E.A."/>
            <person name="Lipzen A."/>
            <person name="Lundell T."/>
            <person name="Morin E."/>
            <person name="Murat C."/>
            <person name="Sun H."/>
            <person name="Tunlid A."/>
            <person name="Henrissat B."/>
            <person name="Grigoriev I.V."/>
            <person name="Hibbett D.S."/>
            <person name="Martin F."/>
            <person name="Nordberg H.P."/>
            <person name="Cantor M.N."/>
            <person name="Hua S.X."/>
        </authorList>
    </citation>
    <scope>NUCLEOTIDE SEQUENCE [LARGE SCALE GENOMIC DNA]</scope>
    <source>
        <strain evidence="2 3">MAFF 305830</strain>
    </source>
</reference>
<dbReference type="STRING" id="933852.A0A0C3ASP8"/>
<dbReference type="InterPro" id="IPR011990">
    <property type="entry name" value="TPR-like_helical_dom_sf"/>
</dbReference>
<dbReference type="PANTHER" id="PTHR19959">
    <property type="entry name" value="KINESIN LIGHT CHAIN"/>
    <property type="match status" value="1"/>
</dbReference>
<gene>
    <name evidence="2" type="ORF">M408DRAFT_79233</name>
</gene>
<dbReference type="PANTHER" id="PTHR19959:SF119">
    <property type="entry name" value="FUNGAL LIPASE-LIKE DOMAIN-CONTAINING PROTEIN"/>
    <property type="match status" value="1"/>
</dbReference>
<sequence>MQDGDPDIPLLLNSLSCALQTRFEALGTQADLDNAISHLRKAAGLTPDGHPRHLLLLNNLGNVLQIRFKCLGNLVDLEEAISCLRRAVELTPDCHPDKPVCLNNLGSALKSRFNYLGSLADLEDSISSLRQAVELTPDGDTDKPSRFNNLGISFAIRFNRLGSLENINSAVSNLRKAVELTPDGHPDQIGYHINLGGALQTRFERLESLVDINDAILSLQKVVELMPDSHPSKGLCLNNLGSALEIRFEHLGNVVDIEDSVSSLRKAAELTADGHIDQPGIHINLGSALQTRFKHLGSKADLEAAISSLRKAVELTSNGHPDNPSHLNTLVKALQSRFDLLGKMGDLEDAISSQRKAVELMPDGHPDIPSRLNSLGCILKVRFERLGNLTDLDDAILNLGKAAELAPDDHPYQLGIHSNLGSALQNRFGHLRSLADLEGAIFSLRKAVELTQGGHPTRSSCLNNFGIALQARFERLGSDIDDAISSLRNAVELMPDGHPSKPSYLTNLGSAFLIRYSKNADLVDVKEALSAVIQGATSKIGPPRIRFYAARLWAQIIENDYHSLSSLPAFRCAIDLLPQVAWLGLPVTDQHTLLADIGSVVREAVAAAIRHEEYDTAVQWAEQGRCIVWQNLLGLRTPIDDLRLKHPQLADQLGALSRQLEAPQFQDGFVNQVPTTSISDITQTYSQLATQRDDIIDEIRKFPGFEGFLRAKTLVELAPAVSEGAVVILNDHRTRCDALVLIPHKQNGGEVSVVNIPLDDLTSGVTEGLLKDLKGLLSSAGVRTRELRQSTRVYLNEKKKKVFKDILRELWQKVARPVLEGLAYQKGNIGELPRIWWCATGSLSFLPIHAAGLYDAGESDDNLSDYFVSSYTQTLTAILDQFQRSTAGKFQILTVAQPATPYAKPLPMTAEEIKLIKQCANGLHVVDLSSEQATVEGVLQKMQESNWIHLACHGEQNIADPMRSGFLLHDQTLELSRIVQTSLPNADFAFLSACQTAVGDEKVADESVHLAAGMLLAGCRGVIATMWSIGDEDAPIVAESVYSRILKDGVPDRKAAAHALQEGVKRLRESGADFLSWVPYIHIGR</sequence>
<proteinExistence type="predicted"/>
<dbReference type="Gene3D" id="1.25.40.10">
    <property type="entry name" value="Tetratricopeptide repeat domain"/>
    <property type="match status" value="4"/>
</dbReference>
<dbReference type="SUPFAM" id="SSF81901">
    <property type="entry name" value="HCP-like"/>
    <property type="match status" value="1"/>
</dbReference>
<protein>
    <recommendedName>
        <fullName evidence="1">CHAT domain-containing protein</fullName>
    </recommendedName>
</protein>
<dbReference type="Pfam" id="PF12770">
    <property type="entry name" value="CHAT"/>
    <property type="match status" value="1"/>
</dbReference>
<dbReference type="AlphaFoldDB" id="A0A0C3ASP8"/>
<dbReference type="OrthoDB" id="9991317at2759"/>
<dbReference type="HOGENOM" id="CLU_001305_0_3_1"/>
<dbReference type="Proteomes" id="UP000054097">
    <property type="component" value="Unassembled WGS sequence"/>
</dbReference>
<dbReference type="Pfam" id="PF13374">
    <property type="entry name" value="TPR_10"/>
    <property type="match status" value="1"/>
</dbReference>
<dbReference type="SUPFAM" id="SSF48452">
    <property type="entry name" value="TPR-like"/>
    <property type="match status" value="2"/>
</dbReference>
<keyword evidence="3" id="KW-1185">Reference proteome</keyword>
<dbReference type="Pfam" id="PF13181">
    <property type="entry name" value="TPR_8"/>
    <property type="match status" value="1"/>
</dbReference>
<evidence type="ECO:0000259" key="1">
    <source>
        <dbReference type="Pfam" id="PF12770"/>
    </source>
</evidence>
<accession>A0A0C3ASP8</accession>
<dbReference type="EMBL" id="KN824359">
    <property type="protein sequence ID" value="KIM22306.1"/>
    <property type="molecule type" value="Genomic_DNA"/>
</dbReference>
<dbReference type="InterPro" id="IPR019734">
    <property type="entry name" value="TPR_rpt"/>
</dbReference>
<reference evidence="3" key="2">
    <citation type="submission" date="2015-01" db="EMBL/GenBank/DDBJ databases">
        <title>Evolutionary Origins and Diversification of the Mycorrhizal Mutualists.</title>
        <authorList>
            <consortium name="DOE Joint Genome Institute"/>
            <consortium name="Mycorrhizal Genomics Consortium"/>
            <person name="Kohler A."/>
            <person name="Kuo A."/>
            <person name="Nagy L.G."/>
            <person name="Floudas D."/>
            <person name="Copeland A."/>
            <person name="Barry K.W."/>
            <person name="Cichocki N."/>
            <person name="Veneault-Fourrey C."/>
            <person name="LaButti K."/>
            <person name="Lindquist E.A."/>
            <person name="Lipzen A."/>
            <person name="Lundell T."/>
            <person name="Morin E."/>
            <person name="Murat C."/>
            <person name="Riley R."/>
            <person name="Ohm R."/>
            <person name="Sun H."/>
            <person name="Tunlid A."/>
            <person name="Henrissat B."/>
            <person name="Grigoriev I.V."/>
            <person name="Hibbett D.S."/>
            <person name="Martin F."/>
        </authorList>
    </citation>
    <scope>NUCLEOTIDE SEQUENCE [LARGE SCALE GENOMIC DNA]</scope>
    <source>
        <strain evidence="3">MAFF 305830</strain>
    </source>
</reference>
<evidence type="ECO:0000313" key="2">
    <source>
        <dbReference type="EMBL" id="KIM22306.1"/>
    </source>
</evidence>
<dbReference type="InterPro" id="IPR024983">
    <property type="entry name" value="CHAT_dom"/>
</dbReference>
<organism evidence="2 3">
    <name type="scientific">Serendipita vermifera MAFF 305830</name>
    <dbReference type="NCBI Taxonomy" id="933852"/>
    <lineage>
        <taxon>Eukaryota</taxon>
        <taxon>Fungi</taxon>
        <taxon>Dikarya</taxon>
        <taxon>Basidiomycota</taxon>
        <taxon>Agaricomycotina</taxon>
        <taxon>Agaricomycetes</taxon>
        <taxon>Sebacinales</taxon>
        <taxon>Serendipitaceae</taxon>
        <taxon>Serendipita</taxon>
    </lineage>
</organism>